<feature type="compositionally biased region" description="Basic residues" evidence="1">
    <location>
        <begin position="50"/>
        <end position="62"/>
    </location>
</feature>
<accession>A0A8E2JE76</accession>
<proteinExistence type="predicted"/>
<reference evidence="2 3" key="1">
    <citation type="journal article" date="2016" name="Nat. Commun.">
        <title>Ectomycorrhizal ecology is imprinted in the genome of the dominant symbiotic fungus Cenococcum geophilum.</title>
        <authorList>
            <consortium name="DOE Joint Genome Institute"/>
            <person name="Peter M."/>
            <person name="Kohler A."/>
            <person name="Ohm R.A."/>
            <person name="Kuo A."/>
            <person name="Krutzmann J."/>
            <person name="Morin E."/>
            <person name="Arend M."/>
            <person name="Barry K.W."/>
            <person name="Binder M."/>
            <person name="Choi C."/>
            <person name="Clum A."/>
            <person name="Copeland A."/>
            <person name="Grisel N."/>
            <person name="Haridas S."/>
            <person name="Kipfer T."/>
            <person name="LaButti K."/>
            <person name="Lindquist E."/>
            <person name="Lipzen A."/>
            <person name="Maire R."/>
            <person name="Meier B."/>
            <person name="Mihaltcheva S."/>
            <person name="Molinier V."/>
            <person name="Murat C."/>
            <person name="Poggeler S."/>
            <person name="Quandt C.A."/>
            <person name="Sperisen C."/>
            <person name="Tritt A."/>
            <person name="Tisserant E."/>
            <person name="Crous P.W."/>
            <person name="Henrissat B."/>
            <person name="Nehls U."/>
            <person name="Egli S."/>
            <person name="Spatafora J.W."/>
            <person name="Grigoriev I.V."/>
            <person name="Martin F.M."/>
        </authorList>
    </citation>
    <scope>NUCLEOTIDE SEQUENCE [LARGE SCALE GENOMIC DNA]</scope>
    <source>
        <strain evidence="2 3">CBS 459.81</strain>
    </source>
</reference>
<protein>
    <submittedName>
        <fullName evidence="2">Uncharacterized protein</fullName>
    </submittedName>
</protein>
<feature type="region of interest" description="Disordered" evidence="1">
    <location>
        <begin position="148"/>
        <end position="177"/>
    </location>
</feature>
<dbReference type="Proteomes" id="UP000250266">
    <property type="component" value="Unassembled WGS sequence"/>
</dbReference>
<evidence type="ECO:0000313" key="3">
    <source>
        <dbReference type="Proteomes" id="UP000250266"/>
    </source>
</evidence>
<evidence type="ECO:0000256" key="1">
    <source>
        <dbReference type="SAM" id="MobiDB-lite"/>
    </source>
</evidence>
<name>A0A8E2JE76_9PEZI</name>
<keyword evidence="3" id="KW-1185">Reference proteome</keyword>
<feature type="compositionally biased region" description="Basic and acidic residues" evidence="1">
    <location>
        <begin position="152"/>
        <end position="161"/>
    </location>
</feature>
<sequence>MKEASRNLQGRLTWPGLGIVHGTSTALWILPPVRSVLDFSSLLPTNHTYSRMKRQQGRRRKPSAATRSKVRARDGSGWPKVTEYGRQTAIQRCCGTAQSWQTGSSICIYYCGTQNPGKDIRHTLVVSAGHEITIRRCRTLLLSIAGDGPSRQGKETKESSRLHATQATRSLAPCETR</sequence>
<evidence type="ECO:0000313" key="2">
    <source>
        <dbReference type="EMBL" id="OCK79203.1"/>
    </source>
</evidence>
<organism evidence="2 3">
    <name type="scientific">Lepidopterella palustris CBS 459.81</name>
    <dbReference type="NCBI Taxonomy" id="1314670"/>
    <lineage>
        <taxon>Eukaryota</taxon>
        <taxon>Fungi</taxon>
        <taxon>Dikarya</taxon>
        <taxon>Ascomycota</taxon>
        <taxon>Pezizomycotina</taxon>
        <taxon>Dothideomycetes</taxon>
        <taxon>Pleosporomycetidae</taxon>
        <taxon>Mytilinidiales</taxon>
        <taxon>Argynnaceae</taxon>
        <taxon>Lepidopterella</taxon>
    </lineage>
</organism>
<dbReference type="AlphaFoldDB" id="A0A8E2JE76"/>
<dbReference type="EMBL" id="KV745017">
    <property type="protein sequence ID" value="OCK79203.1"/>
    <property type="molecule type" value="Genomic_DNA"/>
</dbReference>
<gene>
    <name evidence="2" type="ORF">K432DRAFT_74783</name>
</gene>
<feature type="region of interest" description="Disordered" evidence="1">
    <location>
        <begin position="48"/>
        <end position="78"/>
    </location>
</feature>